<reference evidence="2 3" key="1">
    <citation type="submission" date="2017-05" db="EMBL/GenBank/DDBJ databases">
        <authorList>
            <person name="Varghese N."/>
            <person name="Submissions S."/>
        </authorList>
    </citation>
    <scope>NUCLEOTIDE SEQUENCE [LARGE SCALE GENOMIC DNA]</scope>
    <source>
        <strain evidence="2 3">DSM 29734</strain>
    </source>
</reference>
<gene>
    <name evidence="2" type="ORF">SAMN06265373_11075</name>
</gene>
<accession>A0ABY1PKW4</accession>
<name>A0ABY1PKW4_9RHOB</name>
<feature type="region of interest" description="Disordered" evidence="1">
    <location>
        <begin position="334"/>
        <end position="355"/>
    </location>
</feature>
<dbReference type="PANTHER" id="PTHR35564:SF4">
    <property type="entry name" value="CYTOPLASMIC PROTEIN"/>
    <property type="match status" value="1"/>
</dbReference>
<dbReference type="NCBIfam" id="TIGR03347">
    <property type="entry name" value="VI_chp_1"/>
    <property type="match status" value="1"/>
</dbReference>
<comment type="caution">
    <text evidence="2">The sequence shown here is derived from an EMBL/GenBank/DDBJ whole genome shotgun (WGS) entry which is preliminary data.</text>
</comment>
<keyword evidence="3" id="KW-1185">Reference proteome</keyword>
<proteinExistence type="predicted"/>
<evidence type="ECO:0000313" key="2">
    <source>
        <dbReference type="EMBL" id="SMP34736.1"/>
    </source>
</evidence>
<dbReference type="EMBL" id="FXTY01000010">
    <property type="protein sequence ID" value="SMP34736.1"/>
    <property type="molecule type" value="Genomic_DNA"/>
</dbReference>
<dbReference type="InterPro" id="IPR010732">
    <property type="entry name" value="T6SS_TssG-like"/>
</dbReference>
<protein>
    <submittedName>
        <fullName evidence="2">Type VI secretion system protein ImpH</fullName>
    </submittedName>
</protein>
<dbReference type="Pfam" id="PF06996">
    <property type="entry name" value="T6SS_TssG"/>
    <property type="match status" value="1"/>
</dbReference>
<sequence length="355" mass="38534">MADDARQTRADLDVQANRIGRMDFFELLRQLETEAARFGRAGDASKEPARLGQLPRMSFAASDVDAFAPGSETAPPRIDTNVIGLIGPEGPMPLHLTRWIMARMSNRWFAGEGEGASADKAFLDFINMLQHRVIALYWRAWADARADIHVAFGDGGRVTALMRSLAGQGLPGTVSLDHHLEGAKLRHATSLALQARSPERLTAFLETVVGVPVSLEEFTGRWVDIPKHLQSRLGQAHAGLGTAAVMGARFFDRADQAEIRLGPLTQAQFKQFLESSVTWERLHHAVLFAAGRETVFSLRLVLAAGEVPAAQLGNSQLGRTSWLAPESTKGAEDLAFSDLADRPAPANSASRRLAG</sequence>
<dbReference type="RefSeq" id="WP_283427756.1">
    <property type="nucleotide sequence ID" value="NZ_FXTY01000010.1"/>
</dbReference>
<organism evidence="2 3">
    <name type="scientific">Shimia sagamensis</name>
    <dbReference type="NCBI Taxonomy" id="1566352"/>
    <lineage>
        <taxon>Bacteria</taxon>
        <taxon>Pseudomonadati</taxon>
        <taxon>Pseudomonadota</taxon>
        <taxon>Alphaproteobacteria</taxon>
        <taxon>Rhodobacterales</taxon>
        <taxon>Roseobacteraceae</taxon>
    </lineage>
</organism>
<evidence type="ECO:0000256" key="1">
    <source>
        <dbReference type="SAM" id="MobiDB-lite"/>
    </source>
</evidence>
<dbReference type="PANTHER" id="PTHR35564">
    <property type="match status" value="1"/>
</dbReference>
<dbReference type="Proteomes" id="UP001157961">
    <property type="component" value="Unassembled WGS sequence"/>
</dbReference>
<evidence type="ECO:0000313" key="3">
    <source>
        <dbReference type="Proteomes" id="UP001157961"/>
    </source>
</evidence>